<accession>F4RUF1</accession>
<dbReference type="HOGENOM" id="CLU_1777907_0_0_1"/>
<dbReference type="Pfam" id="PF10408">
    <property type="entry name" value="Ufd2P_core"/>
    <property type="match status" value="1"/>
</dbReference>
<dbReference type="InParanoid" id="F4RUF1"/>
<dbReference type="VEuPathDB" id="FungiDB:MELLADRAFT_108833"/>
<dbReference type="GO" id="GO:0005737">
    <property type="term" value="C:cytoplasm"/>
    <property type="evidence" value="ECO:0007669"/>
    <property type="project" value="TreeGrafter"/>
</dbReference>
<evidence type="ECO:0000256" key="5">
    <source>
        <dbReference type="ARBA" id="ARBA00023242"/>
    </source>
</evidence>
<evidence type="ECO:0000256" key="2">
    <source>
        <dbReference type="ARBA" id="ARBA00004906"/>
    </source>
</evidence>
<sequence length="146" mass="16616">MLPEYVLEGVIEFYSSIPRHAPATLLQSLAVIDKLLTFTPVFLTTPYLKNFHLKPKCIEILFYYNTQSIPGRPNGVLGDALNCHPMSLSCLILALMQIYVDIALILKVWNNQTHQIALKKESTTKSFIRFANLLMNNVTYLLDETL</sequence>
<protein>
    <recommendedName>
        <fullName evidence="6">Ubiquitin conjugation factor E4 core domain-containing protein</fullName>
    </recommendedName>
</protein>
<evidence type="ECO:0000259" key="6">
    <source>
        <dbReference type="Pfam" id="PF10408"/>
    </source>
</evidence>
<dbReference type="KEGG" id="mlr:MELLADRAFT_108833"/>
<dbReference type="PANTHER" id="PTHR13931">
    <property type="entry name" value="UBIQUITINATION FACTOR E4"/>
    <property type="match status" value="1"/>
</dbReference>
<evidence type="ECO:0000256" key="1">
    <source>
        <dbReference type="ARBA" id="ARBA00004123"/>
    </source>
</evidence>
<evidence type="ECO:0000256" key="3">
    <source>
        <dbReference type="ARBA" id="ARBA00022679"/>
    </source>
</evidence>
<dbReference type="GO" id="GO:0036503">
    <property type="term" value="P:ERAD pathway"/>
    <property type="evidence" value="ECO:0007669"/>
    <property type="project" value="InterPro"/>
</dbReference>
<dbReference type="STRING" id="747676.F4RUF1"/>
<evidence type="ECO:0000313" key="7">
    <source>
        <dbReference type="EMBL" id="EGG03924.1"/>
    </source>
</evidence>
<evidence type="ECO:0000313" key="8">
    <source>
        <dbReference type="Proteomes" id="UP000001072"/>
    </source>
</evidence>
<dbReference type="AlphaFoldDB" id="F4RUF1"/>
<evidence type="ECO:0000256" key="4">
    <source>
        <dbReference type="ARBA" id="ARBA00022786"/>
    </source>
</evidence>
<comment type="pathway">
    <text evidence="2">Protein modification; protein ubiquitination.</text>
</comment>
<proteinExistence type="predicted"/>
<keyword evidence="8" id="KW-1185">Reference proteome</keyword>
<dbReference type="eggNOG" id="KOG2042">
    <property type="taxonomic scope" value="Eukaryota"/>
</dbReference>
<dbReference type="GO" id="GO:0034450">
    <property type="term" value="F:ubiquitin-ubiquitin ligase activity"/>
    <property type="evidence" value="ECO:0007669"/>
    <property type="project" value="InterPro"/>
</dbReference>
<reference evidence="8" key="1">
    <citation type="journal article" date="2011" name="Proc. Natl. Acad. Sci. U.S.A.">
        <title>Obligate biotrophy features unraveled by the genomic analysis of rust fungi.</title>
        <authorList>
            <person name="Duplessis S."/>
            <person name="Cuomo C.A."/>
            <person name="Lin Y.-C."/>
            <person name="Aerts A."/>
            <person name="Tisserant E."/>
            <person name="Veneault-Fourrey C."/>
            <person name="Joly D.L."/>
            <person name="Hacquard S."/>
            <person name="Amselem J."/>
            <person name="Cantarel B.L."/>
            <person name="Chiu R."/>
            <person name="Coutinho P.M."/>
            <person name="Feau N."/>
            <person name="Field M."/>
            <person name="Frey P."/>
            <person name="Gelhaye E."/>
            <person name="Goldberg J."/>
            <person name="Grabherr M.G."/>
            <person name="Kodira C.D."/>
            <person name="Kohler A."/>
            <person name="Kuees U."/>
            <person name="Lindquist E.A."/>
            <person name="Lucas S.M."/>
            <person name="Mago R."/>
            <person name="Mauceli E."/>
            <person name="Morin E."/>
            <person name="Murat C."/>
            <person name="Pangilinan J.L."/>
            <person name="Park R."/>
            <person name="Pearson M."/>
            <person name="Quesneville H."/>
            <person name="Rouhier N."/>
            <person name="Sakthikumar S."/>
            <person name="Salamov A.A."/>
            <person name="Schmutz J."/>
            <person name="Selles B."/>
            <person name="Shapiro H."/>
            <person name="Tanguay P."/>
            <person name="Tuskan G.A."/>
            <person name="Henrissat B."/>
            <person name="Van de Peer Y."/>
            <person name="Rouze P."/>
            <person name="Ellis J.G."/>
            <person name="Dodds P.N."/>
            <person name="Schein J.E."/>
            <person name="Zhong S."/>
            <person name="Hamelin R.C."/>
            <person name="Grigoriev I.V."/>
            <person name="Szabo L.J."/>
            <person name="Martin F."/>
        </authorList>
    </citation>
    <scope>NUCLEOTIDE SEQUENCE [LARGE SCALE GENOMIC DNA]</scope>
    <source>
        <strain evidence="8">98AG31 / pathotype 3-4-7</strain>
    </source>
</reference>
<dbReference type="OrthoDB" id="20295at2759"/>
<organism evidence="8">
    <name type="scientific">Melampsora larici-populina (strain 98AG31 / pathotype 3-4-7)</name>
    <name type="common">Poplar leaf rust fungus</name>
    <dbReference type="NCBI Taxonomy" id="747676"/>
    <lineage>
        <taxon>Eukaryota</taxon>
        <taxon>Fungi</taxon>
        <taxon>Dikarya</taxon>
        <taxon>Basidiomycota</taxon>
        <taxon>Pucciniomycotina</taxon>
        <taxon>Pucciniomycetes</taxon>
        <taxon>Pucciniales</taxon>
        <taxon>Melampsoraceae</taxon>
        <taxon>Melampsora</taxon>
    </lineage>
</organism>
<dbReference type="UniPathway" id="UPA00143"/>
<comment type="subcellular location">
    <subcellularLocation>
        <location evidence="1">Nucleus</location>
    </subcellularLocation>
</comment>
<dbReference type="RefSeq" id="XP_007412717.1">
    <property type="nucleotide sequence ID" value="XM_007412655.1"/>
</dbReference>
<dbReference type="Proteomes" id="UP000001072">
    <property type="component" value="Unassembled WGS sequence"/>
</dbReference>
<dbReference type="InterPro" id="IPR045132">
    <property type="entry name" value="UBE4"/>
</dbReference>
<feature type="domain" description="Ubiquitin conjugation factor E4 core" evidence="6">
    <location>
        <begin position="1"/>
        <end position="146"/>
    </location>
</feature>
<dbReference type="EMBL" id="GL883121">
    <property type="protein sequence ID" value="EGG03924.1"/>
    <property type="molecule type" value="Genomic_DNA"/>
</dbReference>
<keyword evidence="5" id="KW-0539">Nucleus</keyword>
<dbReference type="GO" id="GO:0005634">
    <property type="term" value="C:nucleus"/>
    <property type="evidence" value="ECO:0007669"/>
    <property type="project" value="UniProtKB-SubCell"/>
</dbReference>
<dbReference type="GO" id="GO:0000209">
    <property type="term" value="P:protein polyubiquitination"/>
    <property type="evidence" value="ECO:0007669"/>
    <property type="project" value="TreeGrafter"/>
</dbReference>
<keyword evidence="3" id="KW-0808">Transferase</keyword>
<dbReference type="GO" id="GO:0006511">
    <property type="term" value="P:ubiquitin-dependent protein catabolic process"/>
    <property type="evidence" value="ECO:0007669"/>
    <property type="project" value="InterPro"/>
</dbReference>
<dbReference type="GeneID" id="18923576"/>
<keyword evidence="4" id="KW-0833">Ubl conjugation pathway</keyword>
<gene>
    <name evidence="7" type="ORF">MELLADRAFT_108833</name>
</gene>
<dbReference type="GO" id="GO:0000151">
    <property type="term" value="C:ubiquitin ligase complex"/>
    <property type="evidence" value="ECO:0007669"/>
    <property type="project" value="InterPro"/>
</dbReference>
<dbReference type="PANTHER" id="PTHR13931:SF2">
    <property type="entry name" value="UBIQUITIN CONJUGATION FACTOR E4 B"/>
    <property type="match status" value="1"/>
</dbReference>
<dbReference type="InterPro" id="IPR019474">
    <property type="entry name" value="Ub_conjug_fac_E4_core"/>
</dbReference>
<name>F4RUF1_MELLP</name>